<gene>
    <name evidence="3" type="ORF">HINF_LOCUS17088</name>
    <name evidence="2" type="ORF">HINF_LOCUS61417</name>
</gene>
<dbReference type="Proteomes" id="UP001642409">
    <property type="component" value="Unassembled WGS sequence"/>
</dbReference>
<keyword evidence="1" id="KW-0812">Transmembrane</keyword>
<evidence type="ECO:0000256" key="1">
    <source>
        <dbReference type="SAM" id="Phobius"/>
    </source>
</evidence>
<reference evidence="2" key="1">
    <citation type="submission" date="2023-06" db="EMBL/GenBank/DDBJ databases">
        <authorList>
            <person name="Kurt Z."/>
        </authorList>
    </citation>
    <scope>NUCLEOTIDE SEQUENCE</scope>
</reference>
<accession>A0AA86RKX6</accession>
<comment type="caution">
    <text evidence="2">The sequence shown here is derived from an EMBL/GenBank/DDBJ whole genome shotgun (WGS) entry which is preliminary data.</text>
</comment>
<evidence type="ECO:0000313" key="4">
    <source>
        <dbReference type="Proteomes" id="UP001642409"/>
    </source>
</evidence>
<evidence type="ECO:0000313" key="3">
    <source>
        <dbReference type="EMBL" id="CAL6000970.1"/>
    </source>
</evidence>
<reference evidence="3 4" key="2">
    <citation type="submission" date="2024-07" db="EMBL/GenBank/DDBJ databases">
        <authorList>
            <person name="Akdeniz Z."/>
        </authorList>
    </citation>
    <scope>NUCLEOTIDE SEQUENCE [LARGE SCALE GENOMIC DNA]</scope>
</reference>
<dbReference type="EMBL" id="CAXDID020000042">
    <property type="protein sequence ID" value="CAL6000970.1"/>
    <property type="molecule type" value="Genomic_DNA"/>
</dbReference>
<sequence length="116" mass="13480">MQLMLYPDPRPLLFVQHCNVEILRNSSNVIFSLMLFVLLFGVSFGVIFKLMNKLELLENLSNKSNMQFESVKQELKLLGMDNTSSLKSNTAIPVQIFVQRKSDQLLSRYQNNFDFE</sequence>
<keyword evidence="4" id="KW-1185">Reference proteome</keyword>
<proteinExistence type="predicted"/>
<feature type="transmembrane region" description="Helical" evidence="1">
    <location>
        <begin position="29"/>
        <end position="48"/>
    </location>
</feature>
<evidence type="ECO:0000313" key="2">
    <source>
        <dbReference type="EMBL" id="CAI9973772.1"/>
    </source>
</evidence>
<keyword evidence="1" id="KW-1133">Transmembrane helix</keyword>
<name>A0AA86RKX6_9EUKA</name>
<protein>
    <submittedName>
        <fullName evidence="3">Hypothetical_protein</fullName>
    </submittedName>
</protein>
<dbReference type="AlphaFoldDB" id="A0AA86RKX6"/>
<keyword evidence="1" id="KW-0472">Membrane</keyword>
<dbReference type="EMBL" id="CATOUU010001125">
    <property type="protein sequence ID" value="CAI9973772.1"/>
    <property type="molecule type" value="Genomic_DNA"/>
</dbReference>
<organism evidence="2">
    <name type="scientific">Hexamita inflata</name>
    <dbReference type="NCBI Taxonomy" id="28002"/>
    <lineage>
        <taxon>Eukaryota</taxon>
        <taxon>Metamonada</taxon>
        <taxon>Diplomonadida</taxon>
        <taxon>Hexamitidae</taxon>
        <taxon>Hexamitinae</taxon>
        <taxon>Hexamita</taxon>
    </lineage>
</organism>